<dbReference type="EMBL" id="AMXF01000025">
    <property type="protein sequence ID" value="ENO97995.1"/>
    <property type="molecule type" value="Genomic_DNA"/>
</dbReference>
<evidence type="ECO:0000313" key="1">
    <source>
        <dbReference type="EMBL" id="ENO97995.1"/>
    </source>
</evidence>
<name>N6Z2A1_9RHOO</name>
<organism evidence="1 2">
    <name type="scientific">Thauera phenylacetica B4P</name>
    <dbReference type="NCBI Taxonomy" id="1234382"/>
    <lineage>
        <taxon>Bacteria</taxon>
        <taxon>Pseudomonadati</taxon>
        <taxon>Pseudomonadota</taxon>
        <taxon>Betaproteobacteria</taxon>
        <taxon>Rhodocyclales</taxon>
        <taxon>Zoogloeaceae</taxon>
        <taxon>Thauera</taxon>
    </lineage>
</organism>
<evidence type="ECO:0008006" key="3">
    <source>
        <dbReference type="Google" id="ProtNLM"/>
    </source>
</evidence>
<keyword evidence="2" id="KW-1185">Reference proteome</keyword>
<reference evidence="1 2" key="1">
    <citation type="submission" date="2012-09" db="EMBL/GenBank/DDBJ databases">
        <title>Draft Genome Sequences of 6 Strains from Genus Thauera.</title>
        <authorList>
            <person name="Liu B."/>
            <person name="Shapleigh J.P."/>
            <person name="Frostegard A.H."/>
        </authorList>
    </citation>
    <scope>NUCLEOTIDE SEQUENCE [LARGE SCALE GENOMIC DNA]</scope>
    <source>
        <strain evidence="1 2">B4P</strain>
    </source>
</reference>
<evidence type="ECO:0000313" key="2">
    <source>
        <dbReference type="Proteomes" id="UP000013047"/>
    </source>
</evidence>
<dbReference type="Proteomes" id="UP000013047">
    <property type="component" value="Unassembled WGS sequence"/>
</dbReference>
<comment type="caution">
    <text evidence="1">The sequence shown here is derived from an EMBL/GenBank/DDBJ whole genome shotgun (WGS) entry which is preliminary data.</text>
</comment>
<sequence>MIKCNHFTILAMTNYDIVGDWRIRINGMEHGAPHVHVISRDGSRVSVAIETGEVLAGGVQPLKRLVAALADIRANKAKYLDEYRRLNP</sequence>
<gene>
    <name evidence="1" type="ORF">C667_06024</name>
</gene>
<accession>N6Z2A1</accession>
<protein>
    <recommendedName>
        <fullName evidence="3">DUF4160 domain-containing protein</fullName>
    </recommendedName>
</protein>
<proteinExistence type="predicted"/>
<dbReference type="AlphaFoldDB" id="N6Z2A1"/>
<dbReference type="Pfam" id="PF13711">
    <property type="entry name" value="DUF4160"/>
    <property type="match status" value="1"/>
</dbReference>
<dbReference type="InterPro" id="IPR025427">
    <property type="entry name" value="DUF4160"/>
</dbReference>